<comment type="caution">
    <text evidence="3">The sequence shown here is derived from an EMBL/GenBank/DDBJ whole genome shotgun (WGS) entry which is preliminary data.</text>
</comment>
<name>A0A9P6LRU9_9FUNG</name>
<feature type="compositionally biased region" description="Basic and acidic residues" evidence="1">
    <location>
        <begin position="67"/>
        <end position="77"/>
    </location>
</feature>
<feature type="signal peptide" evidence="2">
    <location>
        <begin position="1"/>
        <end position="22"/>
    </location>
</feature>
<evidence type="ECO:0000256" key="1">
    <source>
        <dbReference type="SAM" id="MobiDB-lite"/>
    </source>
</evidence>
<proteinExistence type="predicted"/>
<feature type="chain" id="PRO_5040418263" description="Chitin-binding type-4 domain-containing protein" evidence="2">
    <location>
        <begin position="23"/>
        <end position="259"/>
    </location>
</feature>
<protein>
    <recommendedName>
        <fullName evidence="5">Chitin-binding type-4 domain-containing protein</fullName>
    </recommendedName>
</protein>
<dbReference type="OrthoDB" id="165036at2759"/>
<dbReference type="PANTHER" id="PTHR35559">
    <property type="entry name" value="CHITIN-BINDING TYPE-4 DOMAIN-CONTAINING PROTEIN"/>
    <property type="match status" value="1"/>
</dbReference>
<dbReference type="Gene3D" id="2.70.50.70">
    <property type="match status" value="1"/>
</dbReference>
<feature type="region of interest" description="Disordered" evidence="1">
    <location>
        <begin position="67"/>
        <end position="97"/>
    </location>
</feature>
<dbReference type="EMBL" id="JAAAHW010011058">
    <property type="protein sequence ID" value="KAF9921305.1"/>
    <property type="molecule type" value="Genomic_DNA"/>
</dbReference>
<gene>
    <name evidence="3" type="ORF">BGZ65_010468</name>
</gene>
<evidence type="ECO:0008006" key="5">
    <source>
        <dbReference type="Google" id="ProtNLM"/>
    </source>
</evidence>
<accession>A0A9P6LRU9</accession>
<reference evidence="3" key="1">
    <citation type="journal article" date="2020" name="Fungal Divers.">
        <title>Resolving the Mortierellaceae phylogeny through synthesis of multi-gene phylogenetics and phylogenomics.</title>
        <authorList>
            <person name="Vandepol N."/>
            <person name="Liber J."/>
            <person name="Desiro A."/>
            <person name="Na H."/>
            <person name="Kennedy M."/>
            <person name="Barry K."/>
            <person name="Grigoriev I.V."/>
            <person name="Miller A.N."/>
            <person name="O'Donnell K."/>
            <person name="Stajich J.E."/>
            <person name="Bonito G."/>
        </authorList>
    </citation>
    <scope>NUCLEOTIDE SEQUENCE</scope>
    <source>
        <strain evidence="3">MES-2147</strain>
    </source>
</reference>
<sequence length="259" mass="28151">MHIRTTIIASTALAFVAMVAEAHSWADCVDWRFKDPTAKPSWDAKDGTCHGYAREYPLKKNIRFGDLDSDSPNRHYQQDGALVPCSDGKSGIEKGADETRKNPISAAYFEGDPQWGPMAKARAGDIMCIRWPSKTHGSETGLLPVSINMPIVTLDKDPDQKTFSAASVITLPFNNCSTIAGDGDHTPCGGCFPVPGGLKTGNYVIQWRWELTNGQKKEFYTSCWDLGVTARDESSTTGTPKSVPTLDASTNIFGTLVQA</sequence>
<keyword evidence="4" id="KW-1185">Reference proteome</keyword>
<evidence type="ECO:0000313" key="3">
    <source>
        <dbReference type="EMBL" id="KAF9921305.1"/>
    </source>
</evidence>
<dbReference type="PANTHER" id="PTHR35559:SF1">
    <property type="entry name" value="CHITIN-BINDING TYPE-4 DOMAIN-CONTAINING PROTEIN"/>
    <property type="match status" value="1"/>
</dbReference>
<organism evidence="3 4">
    <name type="scientific">Modicella reniformis</name>
    <dbReference type="NCBI Taxonomy" id="1440133"/>
    <lineage>
        <taxon>Eukaryota</taxon>
        <taxon>Fungi</taxon>
        <taxon>Fungi incertae sedis</taxon>
        <taxon>Mucoromycota</taxon>
        <taxon>Mortierellomycotina</taxon>
        <taxon>Mortierellomycetes</taxon>
        <taxon>Mortierellales</taxon>
        <taxon>Mortierellaceae</taxon>
        <taxon>Modicella</taxon>
    </lineage>
</organism>
<dbReference type="AlphaFoldDB" id="A0A9P6LRU9"/>
<dbReference type="Proteomes" id="UP000749646">
    <property type="component" value="Unassembled WGS sequence"/>
</dbReference>
<evidence type="ECO:0000313" key="4">
    <source>
        <dbReference type="Proteomes" id="UP000749646"/>
    </source>
</evidence>
<keyword evidence="2" id="KW-0732">Signal</keyword>
<evidence type="ECO:0000256" key="2">
    <source>
        <dbReference type="SAM" id="SignalP"/>
    </source>
</evidence>